<accession>A0A6P2BZQ0</accession>
<organism evidence="2 3">
    <name type="scientific">Trebonia kvetii</name>
    <dbReference type="NCBI Taxonomy" id="2480626"/>
    <lineage>
        <taxon>Bacteria</taxon>
        <taxon>Bacillati</taxon>
        <taxon>Actinomycetota</taxon>
        <taxon>Actinomycetes</taxon>
        <taxon>Streptosporangiales</taxon>
        <taxon>Treboniaceae</taxon>
        <taxon>Trebonia</taxon>
    </lineage>
</organism>
<dbReference type="EMBL" id="RPFW01000005">
    <property type="protein sequence ID" value="TVZ02643.1"/>
    <property type="molecule type" value="Genomic_DNA"/>
</dbReference>
<gene>
    <name evidence="2" type="ORF">EAS64_28135</name>
</gene>
<reference evidence="2 3" key="1">
    <citation type="submission" date="2018-11" db="EMBL/GenBank/DDBJ databases">
        <title>Trebonia kvetii gen.nov., sp.nov., a novel acidophilic actinobacterium, and proposal of the new actinobacterial family Treboniaceae fam. nov.</title>
        <authorList>
            <person name="Rapoport D."/>
            <person name="Sagova-Mareckova M."/>
            <person name="Sedlacek I."/>
            <person name="Provaznik J."/>
            <person name="Kralova S."/>
            <person name="Pavlinic D."/>
            <person name="Benes V."/>
            <person name="Kopecky J."/>
        </authorList>
    </citation>
    <scope>NUCLEOTIDE SEQUENCE [LARGE SCALE GENOMIC DNA]</scope>
    <source>
        <strain evidence="2 3">15Tr583</strain>
    </source>
</reference>
<proteinExistence type="predicted"/>
<evidence type="ECO:0000256" key="1">
    <source>
        <dbReference type="SAM" id="MobiDB-lite"/>
    </source>
</evidence>
<evidence type="ECO:0000313" key="2">
    <source>
        <dbReference type="EMBL" id="TVZ02643.1"/>
    </source>
</evidence>
<name>A0A6P2BZQ0_9ACTN</name>
<dbReference type="Proteomes" id="UP000460272">
    <property type="component" value="Unassembled WGS sequence"/>
</dbReference>
<keyword evidence="3" id="KW-1185">Reference proteome</keyword>
<evidence type="ECO:0000313" key="3">
    <source>
        <dbReference type="Proteomes" id="UP000460272"/>
    </source>
</evidence>
<dbReference type="AlphaFoldDB" id="A0A6P2BZQ0"/>
<sequence length="202" mass="20336">MIVLDAADLAVIAARTLGISTDAALAVMDIPAAQAALDDAQPHAGRPGGALSDRDAAAAAGVSMVHALLCYRPFPREGRQVAVCAGLQLLSLNGWQADLNPPATAAVVIDALAAGQLTAGDAAAWLAQRLIPAPRAHRAPRLRRAGRTPAAARRPIKAVAAALATAMVGAGALLATACSTAPDMSPATPHHPAPTSQVIARK</sequence>
<protein>
    <submittedName>
        <fullName evidence="2">Uncharacterized protein</fullName>
    </submittedName>
</protein>
<feature type="region of interest" description="Disordered" evidence="1">
    <location>
        <begin position="182"/>
        <end position="202"/>
    </location>
</feature>
<dbReference type="RefSeq" id="WP_145857855.1">
    <property type="nucleotide sequence ID" value="NZ_RPFW01000005.1"/>
</dbReference>
<comment type="caution">
    <text evidence="2">The sequence shown here is derived from an EMBL/GenBank/DDBJ whole genome shotgun (WGS) entry which is preliminary data.</text>
</comment>